<sequence length="296" mass="33029">MFQVSNRWLPPKEFQTDAAFIYLTEPHILPYVTIEEIGDISGIWDSIKKLGSDVWAWTKRNKWLVIPMAAGGIALATSKKLRKHPGWILGPMGAYALGYAIYKYRKKPAETVKQGATDTEAKLTALQYGFEYDPDTKSIKFDSKVAAWDEQMRAFIDKETGKTVTPAKGKIEIKDKAKALKKAEEVAKKTKFWEDFVLQVGAPLAALFIQSKVSDKAYEQALSYATAHPELAQYYSSPEEAANAILYQNAGLPPNPDDPWGKYVRRPGLAGMIEAYKWPIIIGVGLVGVAALLRRK</sequence>
<dbReference type="EMBL" id="DRBS01000259">
    <property type="protein sequence ID" value="HDD44574.1"/>
    <property type="molecule type" value="Genomic_DNA"/>
</dbReference>
<feature type="transmembrane region" description="Helical" evidence="1">
    <location>
        <begin position="275"/>
        <end position="293"/>
    </location>
</feature>
<organism evidence="2">
    <name type="scientific">Desulfofervidus auxilii</name>
    <dbReference type="NCBI Taxonomy" id="1621989"/>
    <lineage>
        <taxon>Bacteria</taxon>
        <taxon>Pseudomonadati</taxon>
        <taxon>Thermodesulfobacteriota</taxon>
        <taxon>Candidatus Desulfofervidia</taxon>
        <taxon>Candidatus Desulfofervidales</taxon>
        <taxon>Candidatus Desulfofervidaceae</taxon>
        <taxon>Candidatus Desulfofervidus</taxon>
    </lineage>
</organism>
<evidence type="ECO:0000256" key="1">
    <source>
        <dbReference type="SAM" id="Phobius"/>
    </source>
</evidence>
<dbReference type="Proteomes" id="UP000886289">
    <property type="component" value="Unassembled WGS sequence"/>
</dbReference>
<keyword evidence="1" id="KW-0812">Transmembrane</keyword>
<name>A0A7C0U320_DESA2</name>
<proteinExistence type="predicted"/>
<gene>
    <name evidence="2" type="ORF">ENG63_06930</name>
</gene>
<reference evidence="2" key="1">
    <citation type="journal article" date="2020" name="mSystems">
        <title>Genome- and Community-Level Interaction Insights into Carbon Utilization and Element Cycling Functions of Hydrothermarchaeota in Hydrothermal Sediment.</title>
        <authorList>
            <person name="Zhou Z."/>
            <person name="Liu Y."/>
            <person name="Xu W."/>
            <person name="Pan J."/>
            <person name="Luo Z.H."/>
            <person name="Li M."/>
        </authorList>
    </citation>
    <scope>NUCLEOTIDE SEQUENCE [LARGE SCALE GENOMIC DNA]</scope>
    <source>
        <strain evidence="2">HyVt-233</strain>
    </source>
</reference>
<comment type="caution">
    <text evidence="2">The sequence shown here is derived from an EMBL/GenBank/DDBJ whole genome shotgun (WGS) entry which is preliminary data.</text>
</comment>
<protein>
    <submittedName>
        <fullName evidence="2">Uncharacterized protein</fullName>
    </submittedName>
</protein>
<keyword evidence="1" id="KW-1133">Transmembrane helix</keyword>
<dbReference type="AlphaFoldDB" id="A0A7C0U320"/>
<evidence type="ECO:0000313" key="2">
    <source>
        <dbReference type="EMBL" id="HDD44574.1"/>
    </source>
</evidence>
<accession>A0A7C0U320</accession>
<keyword evidence="1" id="KW-0472">Membrane</keyword>